<comment type="caution">
    <text evidence="4">The sequence shown here is derived from an EMBL/GenBank/DDBJ whole genome shotgun (WGS) entry which is preliminary data.</text>
</comment>
<keyword evidence="5" id="KW-1185">Reference proteome</keyword>
<dbReference type="EC" id="2.7.1.172" evidence="1"/>
<name>A0A0M0JDB2_9EUKA</name>
<dbReference type="Gene3D" id="3.30.200.20">
    <property type="entry name" value="Phosphorylase Kinase, domain 1"/>
    <property type="match status" value="1"/>
</dbReference>
<evidence type="ECO:0000256" key="1">
    <source>
        <dbReference type="ARBA" id="ARBA00011961"/>
    </source>
</evidence>
<dbReference type="InterPro" id="IPR016477">
    <property type="entry name" value="Fructo-/Ketosamine-3-kinase"/>
</dbReference>
<protein>
    <recommendedName>
        <fullName evidence="1">protein-ribulosamine 3-kinase</fullName>
        <ecNumber evidence="1">2.7.1.172</ecNumber>
    </recommendedName>
</protein>
<organism evidence="4 5">
    <name type="scientific">Chrysochromulina tobinii</name>
    <dbReference type="NCBI Taxonomy" id="1460289"/>
    <lineage>
        <taxon>Eukaryota</taxon>
        <taxon>Haptista</taxon>
        <taxon>Haptophyta</taxon>
        <taxon>Prymnesiophyceae</taxon>
        <taxon>Prymnesiales</taxon>
        <taxon>Chrysochromulinaceae</taxon>
        <taxon>Chrysochromulina</taxon>
    </lineage>
</organism>
<dbReference type="GO" id="GO:0016301">
    <property type="term" value="F:kinase activity"/>
    <property type="evidence" value="ECO:0007669"/>
    <property type="project" value="UniProtKB-UniRule"/>
</dbReference>
<dbReference type="AlphaFoldDB" id="A0A0M0JDB2"/>
<evidence type="ECO:0000256" key="3">
    <source>
        <dbReference type="PIRNR" id="PIRNR006221"/>
    </source>
</evidence>
<dbReference type="PANTHER" id="PTHR12149">
    <property type="entry name" value="FRUCTOSAMINE 3 KINASE-RELATED PROTEIN"/>
    <property type="match status" value="1"/>
</dbReference>
<comment type="similarity">
    <text evidence="3">Belongs to the fructosamine kinase family.</text>
</comment>
<proteinExistence type="inferred from homology"/>
<reference evidence="5" key="1">
    <citation type="journal article" date="2015" name="PLoS Genet.">
        <title>Genome Sequence and Transcriptome Analyses of Chrysochromulina tobin: Metabolic Tools for Enhanced Algal Fitness in the Prominent Order Prymnesiales (Haptophyceae).</title>
        <authorList>
            <person name="Hovde B.T."/>
            <person name="Deodato C.R."/>
            <person name="Hunsperger H.M."/>
            <person name="Ryken S.A."/>
            <person name="Yost W."/>
            <person name="Jha R.K."/>
            <person name="Patterson J."/>
            <person name="Monnat R.J. Jr."/>
            <person name="Barlow S.B."/>
            <person name="Starkenburg S.R."/>
            <person name="Cattolico R.A."/>
        </authorList>
    </citation>
    <scope>NUCLEOTIDE SEQUENCE</scope>
    <source>
        <strain evidence="5">CCMP291</strain>
    </source>
</reference>
<comment type="catalytic activity">
    <reaction evidence="2">
        <text>N(6)-D-ribulosyl-L-lysyl-[protein] + ATP = N(6)-(3-O-phospho-D-ribulosyl)-L-lysyl-[protein] + ADP + H(+)</text>
        <dbReference type="Rhea" id="RHEA:48432"/>
        <dbReference type="Rhea" id="RHEA-COMP:12103"/>
        <dbReference type="Rhea" id="RHEA-COMP:12104"/>
        <dbReference type="ChEBI" id="CHEBI:15378"/>
        <dbReference type="ChEBI" id="CHEBI:30616"/>
        <dbReference type="ChEBI" id="CHEBI:90418"/>
        <dbReference type="ChEBI" id="CHEBI:90420"/>
        <dbReference type="ChEBI" id="CHEBI:456216"/>
        <dbReference type="EC" id="2.7.1.172"/>
    </reaction>
    <physiologicalReaction direction="left-to-right" evidence="2">
        <dbReference type="Rhea" id="RHEA:48433"/>
    </physiologicalReaction>
</comment>
<dbReference type="Gene3D" id="3.90.1200.10">
    <property type="match status" value="1"/>
</dbReference>
<keyword evidence="3" id="KW-0418">Kinase</keyword>
<dbReference type="EMBL" id="JWZX01003114">
    <property type="protein sequence ID" value="KOO24218.1"/>
    <property type="molecule type" value="Genomic_DNA"/>
</dbReference>
<dbReference type="Pfam" id="PF03881">
    <property type="entry name" value="Fructosamin_kin"/>
    <property type="match status" value="1"/>
</dbReference>
<dbReference type="PANTHER" id="PTHR12149:SF8">
    <property type="entry name" value="PROTEIN-RIBULOSAMINE 3-KINASE"/>
    <property type="match status" value="1"/>
</dbReference>
<dbReference type="Proteomes" id="UP000037460">
    <property type="component" value="Unassembled WGS sequence"/>
</dbReference>
<keyword evidence="3" id="KW-0808">Transferase</keyword>
<dbReference type="InterPro" id="IPR011009">
    <property type="entry name" value="Kinase-like_dom_sf"/>
</dbReference>
<sequence>MTSVADDAETWLTFNLGKIASKRSMASGSGGAALTRYTLEGARCDVVVKTSRSKNLEQMFLGEAFGLRALRASGSMVVPEVFHFDDSIAGGSYLIMEFMEFSGRADPSEFGRCMAQMHAAVPLDEEARAGKFGFKVDNTIGATPQPNSWTAGTGTAAWVEFFRDKRIGHQLRLARDERMKQEWERVLEATDGLATLFNGVEVKPSVLHGDLWSGNIAAVAGKPAIFDPAAYYGHHEAEWGMAWCASLGPAFWQGYRDVLPKDEGFDKRAVLYELYHKLNHYNLFGGGYYHDALGLMMSLAE</sequence>
<accession>A0A0M0JDB2</accession>
<evidence type="ECO:0000313" key="4">
    <source>
        <dbReference type="EMBL" id="KOO24218.1"/>
    </source>
</evidence>
<dbReference type="SUPFAM" id="SSF56112">
    <property type="entry name" value="Protein kinase-like (PK-like)"/>
    <property type="match status" value="1"/>
</dbReference>
<dbReference type="OrthoDB" id="5772781at2759"/>
<gene>
    <name evidence="4" type="ORF">Ctob_001553</name>
</gene>
<dbReference type="PIRSF" id="PIRSF006221">
    <property type="entry name" value="Ketosamine-3-kinase"/>
    <property type="match status" value="1"/>
</dbReference>
<evidence type="ECO:0000256" key="2">
    <source>
        <dbReference type="ARBA" id="ARBA00048655"/>
    </source>
</evidence>
<dbReference type="GO" id="GO:0102193">
    <property type="term" value="F:protein-ribulosamine 3-kinase activity"/>
    <property type="evidence" value="ECO:0007669"/>
    <property type="project" value="UniProtKB-EC"/>
</dbReference>
<evidence type="ECO:0000313" key="5">
    <source>
        <dbReference type="Proteomes" id="UP000037460"/>
    </source>
</evidence>